<proteinExistence type="predicted"/>
<dbReference type="Gene3D" id="3.40.50.720">
    <property type="entry name" value="NAD(P)-binding Rossmann-like Domain"/>
    <property type="match status" value="1"/>
</dbReference>
<dbReference type="SMART" id="SM00829">
    <property type="entry name" value="PKS_ER"/>
    <property type="match status" value="1"/>
</dbReference>
<dbReference type="InterPro" id="IPR013154">
    <property type="entry name" value="ADH-like_N"/>
</dbReference>
<dbReference type="AlphaFoldDB" id="A0A939K2Q7"/>
<evidence type="ECO:0000313" key="2">
    <source>
        <dbReference type="EMBL" id="MBO0934838.1"/>
    </source>
</evidence>
<dbReference type="InterPro" id="IPR052733">
    <property type="entry name" value="Chloroplast_QOR"/>
</dbReference>
<feature type="domain" description="Enoyl reductase (ER)" evidence="1">
    <location>
        <begin position="10"/>
        <end position="309"/>
    </location>
</feature>
<dbReference type="PANTHER" id="PTHR44013:SF1">
    <property type="entry name" value="ZINC-TYPE ALCOHOL DEHYDROGENASE-LIKE PROTEIN C16A3.02C"/>
    <property type="match status" value="1"/>
</dbReference>
<accession>A0A939K2Q7</accession>
<organism evidence="2 3">
    <name type="scientific">Fibrella aquatilis</name>
    <dbReference type="NCBI Taxonomy" id="2817059"/>
    <lineage>
        <taxon>Bacteria</taxon>
        <taxon>Pseudomonadati</taxon>
        <taxon>Bacteroidota</taxon>
        <taxon>Cytophagia</taxon>
        <taxon>Cytophagales</taxon>
        <taxon>Spirosomataceae</taxon>
        <taxon>Fibrella</taxon>
    </lineage>
</organism>
<dbReference type="RefSeq" id="WP_207338802.1">
    <property type="nucleotide sequence ID" value="NZ_JAFMYU010000039.1"/>
</dbReference>
<gene>
    <name evidence="2" type="ORF">J2I48_27755</name>
</gene>
<dbReference type="CDD" id="cd08267">
    <property type="entry name" value="MDR1"/>
    <property type="match status" value="1"/>
</dbReference>
<name>A0A939K2Q7_9BACT</name>
<dbReference type="GO" id="GO:0016491">
    <property type="term" value="F:oxidoreductase activity"/>
    <property type="evidence" value="ECO:0007669"/>
    <property type="project" value="InterPro"/>
</dbReference>
<protein>
    <submittedName>
        <fullName evidence="2">NAD(P)-dependent alcohol dehydrogenase</fullName>
    </submittedName>
</protein>
<sequence length="312" mass="33457">MKAAIIDQYGPASELHVAEVPKPEPDTHEVLIRVHATCVNPFETHQRSGDMKAMMSGDFPKILGADVAGVVEAVGLMITDFQPGDRVMASLGMSGGAYAEYAVAKETSLVKLPDAISFEQAAAMPVAAGTALQAMRDKGHLRPRDRVLINGAAGGVGHYAVQLAKIMGATVTAVCGPDAVAMVKELGADRVINYHEIDFTKEAETYDVVFDAVAKSSFEACQPILTKTGTYVTTRPSAEGMLDKVKTLFADQKATFILFSFTQTDMNWMLKHAAEGRLKAVIEHTYRLDELPQAHAASEAGHVKGKLVVVVE</sequence>
<dbReference type="InterPro" id="IPR036291">
    <property type="entry name" value="NAD(P)-bd_dom_sf"/>
</dbReference>
<dbReference type="InterPro" id="IPR011032">
    <property type="entry name" value="GroES-like_sf"/>
</dbReference>
<dbReference type="Proteomes" id="UP000664795">
    <property type="component" value="Unassembled WGS sequence"/>
</dbReference>
<dbReference type="Pfam" id="PF13602">
    <property type="entry name" value="ADH_zinc_N_2"/>
    <property type="match status" value="1"/>
</dbReference>
<evidence type="ECO:0000313" key="3">
    <source>
        <dbReference type="Proteomes" id="UP000664795"/>
    </source>
</evidence>
<keyword evidence="3" id="KW-1185">Reference proteome</keyword>
<reference evidence="2 3" key="1">
    <citation type="submission" date="2021-03" db="EMBL/GenBank/DDBJ databases">
        <title>Fibrella sp. HMF5036 genome sequencing and assembly.</title>
        <authorList>
            <person name="Kang H."/>
            <person name="Kim H."/>
            <person name="Bae S."/>
            <person name="Joh K."/>
        </authorList>
    </citation>
    <scope>NUCLEOTIDE SEQUENCE [LARGE SCALE GENOMIC DNA]</scope>
    <source>
        <strain evidence="2 3">HMF5036</strain>
    </source>
</reference>
<dbReference type="SUPFAM" id="SSF51735">
    <property type="entry name" value="NAD(P)-binding Rossmann-fold domains"/>
    <property type="match status" value="1"/>
</dbReference>
<evidence type="ECO:0000259" key="1">
    <source>
        <dbReference type="SMART" id="SM00829"/>
    </source>
</evidence>
<comment type="caution">
    <text evidence="2">The sequence shown here is derived from an EMBL/GenBank/DDBJ whole genome shotgun (WGS) entry which is preliminary data.</text>
</comment>
<dbReference type="Gene3D" id="3.90.180.10">
    <property type="entry name" value="Medium-chain alcohol dehydrogenases, catalytic domain"/>
    <property type="match status" value="1"/>
</dbReference>
<dbReference type="SUPFAM" id="SSF50129">
    <property type="entry name" value="GroES-like"/>
    <property type="match status" value="1"/>
</dbReference>
<dbReference type="InterPro" id="IPR020843">
    <property type="entry name" value="ER"/>
</dbReference>
<dbReference type="EMBL" id="JAFMYU010000039">
    <property type="protein sequence ID" value="MBO0934838.1"/>
    <property type="molecule type" value="Genomic_DNA"/>
</dbReference>
<dbReference type="Pfam" id="PF08240">
    <property type="entry name" value="ADH_N"/>
    <property type="match status" value="1"/>
</dbReference>
<dbReference type="PANTHER" id="PTHR44013">
    <property type="entry name" value="ZINC-TYPE ALCOHOL DEHYDROGENASE-LIKE PROTEIN C16A3.02C"/>
    <property type="match status" value="1"/>
</dbReference>